<reference evidence="2" key="1">
    <citation type="submission" date="2016-07" db="EMBL/GenBank/DDBJ databases">
        <authorList>
            <person name="Bretaudeau A."/>
        </authorList>
    </citation>
    <scope>NUCLEOTIDE SEQUENCE</scope>
    <source>
        <strain evidence="2">Rice</strain>
        <tissue evidence="2">Whole body</tissue>
    </source>
</reference>
<dbReference type="Pfam" id="PF20209">
    <property type="entry name" value="DUF6570"/>
    <property type="match status" value="1"/>
</dbReference>
<name>A0A2H1WHS4_SPOFR</name>
<dbReference type="InterPro" id="IPR046700">
    <property type="entry name" value="DUF6570"/>
</dbReference>
<dbReference type="PANTHER" id="PTHR40552:SF6">
    <property type="entry name" value="FI09606P-RELATED"/>
    <property type="match status" value="1"/>
</dbReference>
<feature type="domain" description="DUF6570" evidence="1">
    <location>
        <begin position="27"/>
        <end position="146"/>
    </location>
</feature>
<protein>
    <submittedName>
        <fullName evidence="2">SFRICE_022702</fullName>
    </submittedName>
</protein>
<proteinExistence type="predicted"/>
<dbReference type="AlphaFoldDB" id="A0A2H1WHS4"/>
<gene>
    <name evidence="2" type="ORF">SFRICE_022702</name>
</gene>
<dbReference type="Gene3D" id="3.90.70.120">
    <property type="match status" value="1"/>
</dbReference>
<dbReference type="EMBL" id="ODYU01008703">
    <property type="protein sequence ID" value="SOQ52506.1"/>
    <property type="molecule type" value="Genomic_DNA"/>
</dbReference>
<evidence type="ECO:0000313" key="2">
    <source>
        <dbReference type="EMBL" id="SOQ52506.1"/>
    </source>
</evidence>
<organism evidence="2">
    <name type="scientific">Spodoptera frugiperda</name>
    <name type="common">Fall armyworm</name>
    <dbReference type="NCBI Taxonomy" id="7108"/>
    <lineage>
        <taxon>Eukaryota</taxon>
        <taxon>Metazoa</taxon>
        <taxon>Ecdysozoa</taxon>
        <taxon>Arthropoda</taxon>
        <taxon>Hexapoda</taxon>
        <taxon>Insecta</taxon>
        <taxon>Pterygota</taxon>
        <taxon>Neoptera</taxon>
        <taxon>Endopterygota</taxon>
        <taxon>Lepidoptera</taxon>
        <taxon>Glossata</taxon>
        <taxon>Ditrysia</taxon>
        <taxon>Noctuoidea</taxon>
        <taxon>Noctuidae</taxon>
        <taxon>Amphipyrinae</taxon>
        <taxon>Spodoptera</taxon>
    </lineage>
</organism>
<accession>A0A2H1WHS4</accession>
<evidence type="ECO:0000259" key="1">
    <source>
        <dbReference type="Pfam" id="PF20209"/>
    </source>
</evidence>
<dbReference type="PANTHER" id="PTHR40552">
    <property type="entry name" value="AT05186P-RELATED"/>
    <property type="match status" value="1"/>
</dbReference>
<sequence length="410" mass="47739">MRIEDEEHRRNRLERQRESRCLTHLRKRKVPAQAYWNKMDVAPVPPELASLSEVEQRLLSRMIPFLKIIKVHNRFSQSWCKGQVVLFAQDVVEVAEQLPLPISVLVESRENLEQQRQFNVNTERIKTALERLLRHNRLYHDVIPNFENVLEYDISQIIHVADIQECANNQVQVDNSEQIHEQRVNTSTFRDINSDVAILHSTFHQGNDRFDVDSRGKQCTAVAAVACTAFAITDANRWTVSDIDYIVIVGDSFYRQCIEARENPDAGELNLEYLAAREILMPHDSTTPVNFIQGTNNLERRIILSTSLLYSIDEDVANLENIVNTKNENQFDDYVRVVDIQRKTAPPINIERERRMEELCWYFLSPDGKNGFGEIRDIAITALDYFQTRIMGKDNRFKRNDYLFIALSES</sequence>